<accession>A0A381NPW9</accession>
<dbReference type="CDD" id="cd07324">
    <property type="entry name" value="M48C_Oma1-like"/>
    <property type="match status" value="1"/>
</dbReference>
<dbReference type="PANTHER" id="PTHR22726:SF1">
    <property type="entry name" value="METALLOENDOPEPTIDASE OMA1, MITOCHONDRIAL"/>
    <property type="match status" value="1"/>
</dbReference>
<gene>
    <name evidence="8" type="ORF">METZ01_LOCUS9018</name>
</gene>
<feature type="non-terminal residue" evidence="8">
    <location>
        <position position="1"/>
    </location>
</feature>
<proteinExistence type="predicted"/>
<keyword evidence="6" id="KW-0482">Metalloprotease</keyword>
<dbReference type="Gene3D" id="3.30.2010.10">
    <property type="entry name" value="Metalloproteases ('zincins'), catalytic domain"/>
    <property type="match status" value="1"/>
</dbReference>
<keyword evidence="3" id="KW-0479">Metal-binding</keyword>
<dbReference type="EMBL" id="UINC01000484">
    <property type="protein sequence ID" value="SUZ56164.1"/>
    <property type="molecule type" value="Genomic_DNA"/>
</dbReference>
<reference evidence="8" key="1">
    <citation type="submission" date="2018-05" db="EMBL/GenBank/DDBJ databases">
        <authorList>
            <person name="Lanie J.A."/>
            <person name="Ng W.-L."/>
            <person name="Kazmierczak K.M."/>
            <person name="Andrzejewski T.M."/>
            <person name="Davidsen T.M."/>
            <person name="Wayne K.J."/>
            <person name="Tettelin H."/>
            <person name="Glass J.I."/>
            <person name="Rusch D."/>
            <person name="Podicherti R."/>
            <person name="Tsui H.-C.T."/>
            <person name="Winkler M.E."/>
        </authorList>
    </citation>
    <scope>NUCLEOTIDE SEQUENCE</scope>
</reference>
<evidence type="ECO:0000313" key="8">
    <source>
        <dbReference type="EMBL" id="SUZ56164.1"/>
    </source>
</evidence>
<keyword evidence="4" id="KW-0378">Hydrolase</keyword>
<evidence type="ECO:0000256" key="1">
    <source>
        <dbReference type="ARBA" id="ARBA00001947"/>
    </source>
</evidence>
<dbReference type="InterPro" id="IPR051156">
    <property type="entry name" value="Mito/Outer_Membr_Metalloprot"/>
</dbReference>
<evidence type="ECO:0000256" key="5">
    <source>
        <dbReference type="ARBA" id="ARBA00022833"/>
    </source>
</evidence>
<dbReference type="GO" id="GO:0016020">
    <property type="term" value="C:membrane"/>
    <property type="evidence" value="ECO:0007669"/>
    <property type="project" value="TreeGrafter"/>
</dbReference>
<comment type="cofactor">
    <cofactor evidence="1">
        <name>Zn(2+)</name>
        <dbReference type="ChEBI" id="CHEBI:29105"/>
    </cofactor>
</comment>
<organism evidence="8">
    <name type="scientific">marine metagenome</name>
    <dbReference type="NCBI Taxonomy" id="408172"/>
    <lineage>
        <taxon>unclassified sequences</taxon>
        <taxon>metagenomes</taxon>
        <taxon>ecological metagenomes</taxon>
    </lineage>
</organism>
<dbReference type="GO" id="GO:0046872">
    <property type="term" value="F:metal ion binding"/>
    <property type="evidence" value="ECO:0007669"/>
    <property type="project" value="UniProtKB-KW"/>
</dbReference>
<sequence length="264" mass="29415">VRRTRTQHGRAHRNWRAILHNRPQPMTNTTFYKLGRLAGAKARKVQWMWNSLTGDDEKAIAAEYGVGQEMATVVREQSGIEPDPELRLILGNIRDRLSGVVRNKHHRFTIGLVRDELPTAYALPGGFIFVTRPLTMLCEHDEDSLAFVVAHEMAHVIRRHAIQRVLRQTAFAAASMVAPGRGSVGPWLRKVGVEWLERAYSRGQEFEADALGVLLTKAAGFDPAGAERLFEQLQTLDSKAGGLGAYLSTHPPVGERIAALRKQT</sequence>
<evidence type="ECO:0000256" key="4">
    <source>
        <dbReference type="ARBA" id="ARBA00022801"/>
    </source>
</evidence>
<dbReference type="AlphaFoldDB" id="A0A381NPW9"/>
<evidence type="ECO:0000256" key="6">
    <source>
        <dbReference type="ARBA" id="ARBA00023049"/>
    </source>
</evidence>
<dbReference type="GO" id="GO:0004222">
    <property type="term" value="F:metalloendopeptidase activity"/>
    <property type="evidence" value="ECO:0007669"/>
    <property type="project" value="InterPro"/>
</dbReference>
<dbReference type="InterPro" id="IPR001915">
    <property type="entry name" value="Peptidase_M48"/>
</dbReference>
<dbReference type="GO" id="GO:0051603">
    <property type="term" value="P:proteolysis involved in protein catabolic process"/>
    <property type="evidence" value="ECO:0007669"/>
    <property type="project" value="TreeGrafter"/>
</dbReference>
<name>A0A381NPW9_9ZZZZ</name>
<protein>
    <recommendedName>
        <fullName evidence="7">Peptidase M48 domain-containing protein</fullName>
    </recommendedName>
</protein>
<evidence type="ECO:0000259" key="7">
    <source>
        <dbReference type="Pfam" id="PF01435"/>
    </source>
</evidence>
<evidence type="ECO:0000256" key="2">
    <source>
        <dbReference type="ARBA" id="ARBA00022670"/>
    </source>
</evidence>
<dbReference type="Pfam" id="PF01435">
    <property type="entry name" value="Peptidase_M48"/>
    <property type="match status" value="1"/>
</dbReference>
<keyword evidence="5" id="KW-0862">Zinc</keyword>
<evidence type="ECO:0000256" key="3">
    <source>
        <dbReference type="ARBA" id="ARBA00022723"/>
    </source>
</evidence>
<keyword evidence="2" id="KW-0645">Protease</keyword>
<feature type="domain" description="Peptidase M48" evidence="7">
    <location>
        <begin position="104"/>
        <end position="263"/>
    </location>
</feature>
<dbReference type="PANTHER" id="PTHR22726">
    <property type="entry name" value="METALLOENDOPEPTIDASE OMA1"/>
    <property type="match status" value="1"/>
</dbReference>